<feature type="site" description="Contributes to redox potential value" evidence="7">
    <location>
        <position position="24"/>
    </location>
</feature>
<evidence type="ECO:0000313" key="11">
    <source>
        <dbReference type="Proteomes" id="UP000183253"/>
    </source>
</evidence>
<dbReference type="AlphaFoldDB" id="A0A1H4D9D2"/>
<feature type="domain" description="Thioredoxin" evidence="9">
    <location>
        <begin position="1"/>
        <end position="101"/>
    </location>
</feature>
<dbReference type="GO" id="GO:0015035">
    <property type="term" value="F:protein-disulfide reductase activity"/>
    <property type="evidence" value="ECO:0007669"/>
    <property type="project" value="InterPro"/>
</dbReference>
<evidence type="ECO:0000256" key="3">
    <source>
        <dbReference type="ARBA" id="ARBA00022982"/>
    </source>
</evidence>
<dbReference type="GO" id="GO:0005829">
    <property type="term" value="C:cytosol"/>
    <property type="evidence" value="ECO:0007669"/>
    <property type="project" value="TreeGrafter"/>
</dbReference>
<evidence type="ECO:0000313" key="10">
    <source>
        <dbReference type="EMBL" id="SEA69267.1"/>
    </source>
</evidence>
<reference evidence="10 11" key="1">
    <citation type="submission" date="2016-10" db="EMBL/GenBank/DDBJ databases">
        <authorList>
            <person name="de Groot N.N."/>
        </authorList>
    </citation>
    <scope>NUCLEOTIDE SEQUENCE [LARGE SCALE GENOMIC DNA]</scope>
    <source>
        <strain evidence="10 11">DSM 25383</strain>
    </source>
</reference>
<proteinExistence type="inferred from homology"/>
<evidence type="ECO:0000256" key="7">
    <source>
        <dbReference type="PIRSR" id="PIRSR000077-1"/>
    </source>
</evidence>
<evidence type="ECO:0000256" key="8">
    <source>
        <dbReference type="PIRSR" id="PIRSR000077-4"/>
    </source>
</evidence>
<dbReference type="PROSITE" id="PS00194">
    <property type="entry name" value="THIOREDOXIN_1"/>
    <property type="match status" value="1"/>
</dbReference>
<feature type="site" description="Contributes to redox potential value" evidence="7">
    <location>
        <position position="25"/>
    </location>
</feature>
<feature type="active site" description="Nucleophile" evidence="7">
    <location>
        <position position="23"/>
    </location>
</feature>
<feature type="active site" description="Nucleophile" evidence="7">
    <location>
        <position position="26"/>
    </location>
</feature>
<dbReference type="PRINTS" id="PR00421">
    <property type="entry name" value="THIOREDOXIN"/>
</dbReference>
<dbReference type="GO" id="GO:0045454">
    <property type="term" value="P:cell redox homeostasis"/>
    <property type="evidence" value="ECO:0007669"/>
    <property type="project" value="TreeGrafter"/>
</dbReference>
<dbReference type="SUPFAM" id="SSF52833">
    <property type="entry name" value="Thioredoxin-like"/>
    <property type="match status" value="1"/>
</dbReference>
<dbReference type="InterPro" id="IPR036249">
    <property type="entry name" value="Thioredoxin-like_sf"/>
</dbReference>
<gene>
    <name evidence="10" type="ORF">SAMN05444145_105197</name>
</gene>
<keyword evidence="4 8" id="KW-1015">Disulfide bond</keyword>
<dbReference type="Proteomes" id="UP000183253">
    <property type="component" value="Unassembled WGS sequence"/>
</dbReference>
<dbReference type="PANTHER" id="PTHR45663">
    <property type="entry name" value="GEO12009P1"/>
    <property type="match status" value="1"/>
</dbReference>
<dbReference type="PANTHER" id="PTHR45663:SF11">
    <property type="entry name" value="GEO12009P1"/>
    <property type="match status" value="1"/>
</dbReference>
<dbReference type="InterPro" id="IPR017937">
    <property type="entry name" value="Thioredoxin_CS"/>
</dbReference>
<keyword evidence="2" id="KW-0813">Transport</keyword>
<dbReference type="InterPro" id="IPR013766">
    <property type="entry name" value="Thioredoxin_domain"/>
</dbReference>
<evidence type="ECO:0000256" key="5">
    <source>
        <dbReference type="ARBA" id="ARBA00023284"/>
    </source>
</evidence>
<dbReference type="PIRSF" id="PIRSF000077">
    <property type="entry name" value="Thioredoxin"/>
    <property type="match status" value="1"/>
</dbReference>
<protein>
    <recommendedName>
        <fullName evidence="6">Thioredoxin</fullName>
    </recommendedName>
</protein>
<dbReference type="InterPro" id="IPR005746">
    <property type="entry name" value="Thioredoxin"/>
</dbReference>
<keyword evidence="11" id="KW-1185">Reference proteome</keyword>
<dbReference type="OrthoDB" id="9790390at2"/>
<keyword evidence="3" id="KW-0249">Electron transport</keyword>
<comment type="similarity">
    <text evidence="1 6">Belongs to the thioredoxin family.</text>
</comment>
<dbReference type="EMBL" id="FNRI01000005">
    <property type="protein sequence ID" value="SEA69267.1"/>
    <property type="molecule type" value="Genomic_DNA"/>
</dbReference>
<evidence type="ECO:0000259" key="9">
    <source>
        <dbReference type="PROSITE" id="PS51352"/>
    </source>
</evidence>
<dbReference type="STRING" id="1033731.SAMN05444145_105197"/>
<dbReference type="Pfam" id="PF00085">
    <property type="entry name" value="Thioredoxin"/>
    <property type="match status" value="1"/>
</dbReference>
<feature type="site" description="Deprotonates C-terminal active site Cys" evidence="7">
    <location>
        <position position="17"/>
    </location>
</feature>
<keyword evidence="5 8" id="KW-0676">Redox-active center</keyword>
<evidence type="ECO:0000256" key="4">
    <source>
        <dbReference type="ARBA" id="ARBA00023157"/>
    </source>
</evidence>
<organism evidence="10 11">
    <name type="scientific">Alistipes timonensis JC136</name>
    <dbReference type="NCBI Taxonomy" id="1033731"/>
    <lineage>
        <taxon>Bacteria</taxon>
        <taxon>Pseudomonadati</taxon>
        <taxon>Bacteroidota</taxon>
        <taxon>Bacteroidia</taxon>
        <taxon>Bacteroidales</taxon>
        <taxon>Rikenellaceae</taxon>
        <taxon>Alistipes</taxon>
    </lineage>
</organism>
<sequence>MKDFDKIIWRDALTLVDFFAVWCGPCRAMHPVIDRFQKQMNGRADVYRMDIDDPDLAEIVRRYNIMSVPTLMFFQRGEVLWRESGRVDYEHLVNVLDELEKHDYVLP</sequence>
<evidence type="ECO:0000256" key="1">
    <source>
        <dbReference type="ARBA" id="ARBA00008987"/>
    </source>
</evidence>
<dbReference type="Gene3D" id="3.40.30.10">
    <property type="entry name" value="Glutaredoxin"/>
    <property type="match status" value="1"/>
</dbReference>
<name>A0A1H4D9D2_9BACT</name>
<evidence type="ECO:0000256" key="2">
    <source>
        <dbReference type="ARBA" id="ARBA00022448"/>
    </source>
</evidence>
<dbReference type="CDD" id="cd02947">
    <property type="entry name" value="TRX_family"/>
    <property type="match status" value="1"/>
</dbReference>
<dbReference type="PROSITE" id="PS51352">
    <property type="entry name" value="THIOREDOXIN_2"/>
    <property type="match status" value="1"/>
</dbReference>
<accession>A0A1H4D9D2</accession>
<feature type="disulfide bond" description="Redox-active" evidence="8">
    <location>
        <begin position="23"/>
        <end position="26"/>
    </location>
</feature>
<dbReference type="RefSeq" id="WP_010260644.1">
    <property type="nucleotide sequence ID" value="NZ_CAEG01000005.1"/>
</dbReference>
<evidence type="ECO:0000256" key="6">
    <source>
        <dbReference type="PIRNR" id="PIRNR000077"/>
    </source>
</evidence>